<keyword evidence="1" id="KW-0418">Kinase</keyword>
<name>A0A1M5LYE3_9BACI</name>
<dbReference type="Proteomes" id="UP000183988">
    <property type="component" value="Unassembled WGS sequence"/>
</dbReference>
<dbReference type="EMBL" id="FQVW01000052">
    <property type="protein sequence ID" value="SHG70026.1"/>
    <property type="molecule type" value="Genomic_DNA"/>
</dbReference>
<dbReference type="PANTHER" id="PTHR37816:SF3">
    <property type="entry name" value="MODULATES DNA TOPOLOGY"/>
    <property type="match status" value="1"/>
</dbReference>
<dbReference type="AlphaFoldDB" id="A0A1M5LYE3"/>
<evidence type="ECO:0000313" key="2">
    <source>
        <dbReference type="Proteomes" id="UP000183988"/>
    </source>
</evidence>
<reference evidence="1 2" key="1">
    <citation type="submission" date="2016-11" db="EMBL/GenBank/DDBJ databases">
        <authorList>
            <person name="Jaros S."/>
            <person name="Januszkiewicz K."/>
            <person name="Wedrychowicz H."/>
        </authorList>
    </citation>
    <scope>NUCLEOTIDE SEQUENCE [LARGE SCALE GENOMIC DNA]</scope>
    <source>
        <strain evidence="1 2">IBRC-M 10683</strain>
    </source>
</reference>
<proteinExistence type="predicted"/>
<dbReference type="RefSeq" id="WP_072891732.1">
    <property type="nucleotide sequence ID" value="NZ_FQVW01000052.1"/>
</dbReference>
<dbReference type="Gene3D" id="3.40.50.300">
    <property type="entry name" value="P-loop containing nucleotide triphosphate hydrolases"/>
    <property type="match status" value="1"/>
</dbReference>
<dbReference type="PANTHER" id="PTHR37816">
    <property type="entry name" value="YALI0E33011P"/>
    <property type="match status" value="1"/>
</dbReference>
<gene>
    <name evidence="1" type="ORF">SAMN05216225_10523</name>
</gene>
<accession>A0A1M5LYE3</accession>
<dbReference type="STRING" id="930117.SAMN05216225_10523"/>
<dbReference type="GO" id="GO:0016301">
    <property type="term" value="F:kinase activity"/>
    <property type="evidence" value="ECO:0007669"/>
    <property type="project" value="UniProtKB-KW"/>
</dbReference>
<dbReference type="InterPro" id="IPR027417">
    <property type="entry name" value="P-loop_NTPase"/>
</dbReference>
<keyword evidence="1" id="KW-0808">Transferase</keyword>
<dbReference type="SUPFAM" id="SSF52540">
    <property type="entry name" value="P-loop containing nucleoside triphosphate hydrolases"/>
    <property type="match status" value="1"/>
</dbReference>
<keyword evidence="2" id="KW-1185">Reference proteome</keyword>
<dbReference type="OrthoDB" id="1201990at2"/>
<dbReference type="InterPro" id="IPR052922">
    <property type="entry name" value="Cytidylate_Kinase-2"/>
</dbReference>
<evidence type="ECO:0000313" key="1">
    <source>
        <dbReference type="EMBL" id="SHG70026.1"/>
    </source>
</evidence>
<sequence>MKKIAIIGNPGSGKSTLAKHLGSRLNLPVYHMDQLFWNPGWNSVDKDTLLKKHDEILLEKEWIIEGNYGVTLEQRLREADTIIFLHYSTLRSLYGITRRRIQYHNKTRPDMTEGCPERLNWEFFQYTRKFNKEKVPNLYSHLKPYINEKTYIFHSRGQLNQYLKTIRKPNNFIEKI</sequence>
<protein>
    <submittedName>
        <fullName evidence="1">Adenylate kinase</fullName>
    </submittedName>
</protein>
<organism evidence="1 2">
    <name type="scientific">Ornithinibacillus halophilus</name>
    <dbReference type="NCBI Taxonomy" id="930117"/>
    <lineage>
        <taxon>Bacteria</taxon>
        <taxon>Bacillati</taxon>
        <taxon>Bacillota</taxon>
        <taxon>Bacilli</taxon>
        <taxon>Bacillales</taxon>
        <taxon>Bacillaceae</taxon>
        <taxon>Ornithinibacillus</taxon>
    </lineage>
</organism>